<organism evidence="2 3">
    <name type="scientific">Micromonospora antibiotica</name>
    <dbReference type="NCBI Taxonomy" id="2807623"/>
    <lineage>
        <taxon>Bacteria</taxon>
        <taxon>Bacillati</taxon>
        <taxon>Actinomycetota</taxon>
        <taxon>Actinomycetes</taxon>
        <taxon>Micromonosporales</taxon>
        <taxon>Micromonosporaceae</taxon>
        <taxon>Micromonospora</taxon>
    </lineage>
</organism>
<feature type="region of interest" description="Disordered" evidence="1">
    <location>
        <begin position="56"/>
        <end position="76"/>
    </location>
</feature>
<accession>A0ABS3V821</accession>
<name>A0ABS3V821_9ACTN</name>
<dbReference type="Proteomes" id="UP000671399">
    <property type="component" value="Unassembled WGS sequence"/>
</dbReference>
<comment type="caution">
    <text evidence="2">The sequence shown here is derived from an EMBL/GenBank/DDBJ whole genome shotgun (WGS) entry which is preliminary data.</text>
</comment>
<dbReference type="EMBL" id="JAGFWR010000005">
    <property type="protein sequence ID" value="MBO4161731.1"/>
    <property type="molecule type" value="Genomic_DNA"/>
</dbReference>
<dbReference type="RefSeq" id="WP_208567379.1">
    <property type="nucleotide sequence ID" value="NZ_JAGFWR010000005.1"/>
</dbReference>
<evidence type="ECO:0000313" key="2">
    <source>
        <dbReference type="EMBL" id="MBO4161731.1"/>
    </source>
</evidence>
<evidence type="ECO:0000256" key="1">
    <source>
        <dbReference type="SAM" id="MobiDB-lite"/>
    </source>
</evidence>
<gene>
    <name evidence="2" type="ORF">JQN83_13055</name>
</gene>
<keyword evidence="3" id="KW-1185">Reference proteome</keyword>
<proteinExistence type="predicted"/>
<sequence>MTGTHESDHPGARYDSARRTVLGHLGRTCFECRDNGCAQHRWAVAELRDHPIGRGLLQRHGLLDPSDDPTQEGQQR</sequence>
<protein>
    <submittedName>
        <fullName evidence="2">Uncharacterized protein</fullName>
    </submittedName>
</protein>
<evidence type="ECO:0000313" key="3">
    <source>
        <dbReference type="Proteomes" id="UP000671399"/>
    </source>
</evidence>
<reference evidence="2 3" key="1">
    <citation type="submission" date="2021-03" db="EMBL/GenBank/DDBJ databases">
        <authorList>
            <person name="Lee D.-H."/>
        </authorList>
    </citation>
    <scope>NUCLEOTIDE SEQUENCE [LARGE SCALE GENOMIC DNA]</scope>
    <source>
        <strain evidence="2 3">MMS20-R2-23</strain>
    </source>
</reference>